<proteinExistence type="predicted"/>
<evidence type="ECO:0000313" key="1">
    <source>
        <dbReference type="EMBL" id="QEY63081.1"/>
    </source>
</evidence>
<dbReference type="Proteomes" id="UP000327179">
    <property type="component" value="Chromosome"/>
</dbReference>
<dbReference type="EMBL" id="CP043311">
    <property type="protein sequence ID" value="QEY63081.1"/>
    <property type="molecule type" value="Genomic_DNA"/>
</dbReference>
<dbReference type="KEGG" id="plal:FXN65_13775"/>
<sequence length="124" mass="13624">MKNATIELQLTEGDKLTLELLSLVAGRVARVLYPNDRLGSERAEALITSMVEQALRGSKGALSSSREVKERLHAELGRAALTQLGDQERQHLFAAVYPAVAGDNYAHKVLSELCNKPDVWNDPQ</sequence>
<gene>
    <name evidence="1" type="ORF">FXN65_13775</name>
</gene>
<name>A0A5J6QP35_9GAMM</name>
<accession>A0A5J6QP35</accession>
<evidence type="ECO:0000313" key="2">
    <source>
        <dbReference type="Proteomes" id="UP000327179"/>
    </source>
</evidence>
<keyword evidence="2" id="KW-1185">Reference proteome</keyword>
<protein>
    <submittedName>
        <fullName evidence="1">Uncharacterized protein</fullName>
    </submittedName>
</protein>
<dbReference type="AlphaFoldDB" id="A0A5J6QP35"/>
<dbReference type="RefSeq" id="WP_151133733.1">
    <property type="nucleotide sequence ID" value="NZ_CP043311.1"/>
</dbReference>
<organism evidence="1 2">
    <name type="scientific">Metapseudomonas lalkuanensis</name>
    <dbReference type="NCBI Taxonomy" id="2604832"/>
    <lineage>
        <taxon>Bacteria</taxon>
        <taxon>Pseudomonadati</taxon>
        <taxon>Pseudomonadota</taxon>
        <taxon>Gammaproteobacteria</taxon>
        <taxon>Pseudomonadales</taxon>
        <taxon>Pseudomonadaceae</taxon>
        <taxon>Metapseudomonas</taxon>
    </lineage>
</organism>
<reference evidence="1 2" key="1">
    <citation type="submission" date="2019-08" db="EMBL/GenBank/DDBJ databases">
        <title>Whole-genome Sequencing of e-waste polymer degrading bacterium Pseudomonas sp. strain PE08.</title>
        <authorList>
            <person name="Kirdat K."/>
            <person name="Debbarma P."/>
            <person name="Narawade N."/>
            <person name="Suyal D."/>
            <person name="Thorat V."/>
            <person name="Shouche Y."/>
            <person name="Goel R."/>
            <person name="Yadav A."/>
        </authorList>
    </citation>
    <scope>NUCLEOTIDE SEQUENCE [LARGE SCALE GENOMIC DNA]</scope>
    <source>
        <strain evidence="1 2">PE08</strain>
    </source>
</reference>